<dbReference type="GO" id="GO:0016887">
    <property type="term" value="F:ATP hydrolysis activity"/>
    <property type="evidence" value="ECO:0007669"/>
    <property type="project" value="InterPro"/>
</dbReference>
<dbReference type="InterPro" id="IPR050747">
    <property type="entry name" value="Mitochondrial_chaperone_BCS1"/>
</dbReference>
<dbReference type="SMART" id="SM00382">
    <property type="entry name" value="AAA"/>
    <property type="match status" value="1"/>
</dbReference>
<dbReference type="InterPro" id="IPR003593">
    <property type="entry name" value="AAA+_ATPase"/>
</dbReference>
<reference evidence="3" key="1">
    <citation type="journal article" date="2023" name="Mol. Phylogenet. Evol.">
        <title>Genome-scale phylogeny and comparative genomics of the fungal order Sordariales.</title>
        <authorList>
            <person name="Hensen N."/>
            <person name="Bonometti L."/>
            <person name="Westerberg I."/>
            <person name="Brannstrom I.O."/>
            <person name="Guillou S."/>
            <person name="Cros-Aarteil S."/>
            <person name="Calhoun S."/>
            <person name="Haridas S."/>
            <person name="Kuo A."/>
            <person name="Mondo S."/>
            <person name="Pangilinan J."/>
            <person name="Riley R."/>
            <person name="LaButti K."/>
            <person name="Andreopoulos B."/>
            <person name="Lipzen A."/>
            <person name="Chen C."/>
            <person name="Yan M."/>
            <person name="Daum C."/>
            <person name="Ng V."/>
            <person name="Clum A."/>
            <person name="Steindorff A."/>
            <person name="Ohm R.A."/>
            <person name="Martin F."/>
            <person name="Silar P."/>
            <person name="Natvig D.O."/>
            <person name="Lalanne C."/>
            <person name="Gautier V."/>
            <person name="Ament-Velasquez S.L."/>
            <person name="Kruys A."/>
            <person name="Hutchinson M.I."/>
            <person name="Powell A.J."/>
            <person name="Barry K."/>
            <person name="Miller A.N."/>
            <person name="Grigoriev I.V."/>
            <person name="Debuchy R."/>
            <person name="Gladieux P."/>
            <person name="Hiltunen Thoren M."/>
            <person name="Johannesson H."/>
        </authorList>
    </citation>
    <scope>NUCLEOTIDE SEQUENCE</scope>
    <source>
        <strain evidence="3">CBS 232.78</strain>
    </source>
</reference>
<evidence type="ECO:0000256" key="1">
    <source>
        <dbReference type="ARBA" id="ARBA00007448"/>
    </source>
</evidence>
<dbReference type="InterPro" id="IPR003959">
    <property type="entry name" value="ATPase_AAA_core"/>
</dbReference>
<keyword evidence="4" id="KW-1185">Reference proteome</keyword>
<name>A0AAE0NNN1_9PEZI</name>
<dbReference type="SUPFAM" id="SSF52540">
    <property type="entry name" value="P-loop containing nucleoside triphosphate hydrolases"/>
    <property type="match status" value="1"/>
</dbReference>
<dbReference type="PANTHER" id="PTHR23070">
    <property type="entry name" value="BCS1 AAA-TYPE ATPASE"/>
    <property type="match status" value="1"/>
</dbReference>
<accession>A0AAE0NNN1</accession>
<protein>
    <submittedName>
        <fullName evidence="3">P-loop containing nucleoside triphosphate hydrolase protein</fullName>
    </submittedName>
</protein>
<keyword evidence="3" id="KW-0378">Hydrolase</keyword>
<gene>
    <name evidence="3" type="ORF">B0H63DRAFT_494107</name>
</gene>
<dbReference type="CDD" id="cd19481">
    <property type="entry name" value="RecA-like_protease"/>
    <property type="match status" value="1"/>
</dbReference>
<evidence type="ECO:0000313" key="4">
    <source>
        <dbReference type="Proteomes" id="UP001285441"/>
    </source>
</evidence>
<evidence type="ECO:0000313" key="3">
    <source>
        <dbReference type="EMBL" id="KAK3384859.1"/>
    </source>
</evidence>
<dbReference type="Gene3D" id="1.10.8.60">
    <property type="match status" value="1"/>
</dbReference>
<comment type="caution">
    <text evidence="3">The sequence shown here is derived from an EMBL/GenBank/DDBJ whole genome shotgun (WGS) entry which is preliminary data.</text>
</comment>
<dbReference type="Gene3D" id="3.40.50.300">
    <property type="entry name" value="P-loop containing nucleotide triphosphate hydrolases"/>
    <property type="match status" value="2"/>
</dbReference>
<organism evidence="3 4">
    <name type="scientific">Podospora didyma</name>
    <dbReference type="NCBI Taxonomy" id="330526"/>
    <lineage>
        <taxon>Eukaryota</taxon>
        <taxon>Fungi</taxon>
        <taxon>Dikarya</taxon>
        <taxon>Ascomycota</taxon>
        <taxon>Pezizomycotina</taxon>
        <taxon>Sordariomycetes</taxon>
        <taxon>Sordariomycetidae</taxon>
        <taxon>Sordariales</taxon>
        <taxon>Podosporaceae</taxon>
        <taxon>Podospora</taxon>
    </lineage>
</organism>
<dbReference type="EMBL" id="JAULSW010000004">
    <property type="protein sequence ID" value="KAK3384859.1"/>
    <property type="molecule type" value="Genomic_DNA"/>
</dbReference>
<reference evidence="3" key="2">
    <citation type="submission" date="2023-06" db="EMBL/GenBank/DDBJ databases">
        <authorList>
            <consortium name="Lawrence Berkeley National Laboratory"/>
            <person name="Haridas S."/>
            <person name="Hensen N."/>
            <person name="Bonometti L."/>
            <person name="Westerberg I."/>
            <person name="Brannstrom I.O."/>
            <person name="Guillou S."/>
            <person name="Cros-Aarteil S."/>
            <person name="Calhoun S."/>
            <person name="Kuo A."/>
            <person name="Mondo S."/>
            <person name="Pangilinan J."/>
            <person name="Riley R."/>
            <person name="LaButti K."/>
            <person name="Andreopoulos B."/>
            <person name="Lipzen A."/>
            <person name="Chen C."/>
            <person name="Yanf M."/>
            <person name="Daum C."/>
            <person name="Ng V."/>
            <person name="Clum A."/>
            <person name="Steindorff A."/>
            <person name="Ohm R."/>
            <person name="Martin F."/>
            <person name="Silar P."/>
            <person name="Natvig D."/>
            <person name="Lalanne C."/>
            <person name="Gautier V."/>
            <person name="Ament-velasquez S.L."/>
            <person name="Kruys A."/>
            <person name="Hutchinson M.I."/>
            <person name="Powell A.J."/>
            <person name="Barry K."/>
            <person name="Miller A.N."/>
            <person name="Grigoriev I.V."/>
            <person name="Debuchy R."/>
            <person name="Gladieux P."/>
            <person name="Thoren M.H."/>
            <person name="Johannesson H."/>
        </authorList>
    </citation>
    <scope>NUCLEOTIDE SEQUENCE</scope>
    <source>
        <strain evidence="3">CBS 232.78</strain>
    </source>
</reference>
<proteinExistence type="inferred from homology"/>
<dbReference type="Pfam" id="PF00004">
    <property type="entry name" value="AAA"/>
    <property type="match status" value="1"/>
</dbReference>
<sequence>MPSALFSDYHDKASPQLLKMTIQPQRNTEFGTLALLRDAYPKYHITETSPELCDLLGYAEADHATAAHEDTPFDHFIRSYNAPESRLEKFKGKVTNDVRFGCWRYNWRGTDFLVYKAMYVSRWGHKKLLYVLHPHGPQKLTNDATDALLLERGRWSKDLHREIYVFDNAEWKKSKELWKSVEGSSWDDVILEASMKEKLIHDVQDFFNTRKLYQMSNVPWKRGVILHGIPGNGKTVSVKALINSLAKREGDPIPSLYVISLDSCAGPKYSIQLIFKQARSMAPCLLTRSYFLNEVDGLESNDGIPMIGSTNYLDRLDAAIIKRPSRFDRKYHFKLPDEQTRLAYALYWSRKFAGANEVVDFPESLCPLIGNATDSFSFAYMKELFIAASPAASDDPIIVKGKDDGETAVGKGSPQPTKKIRSVLGEIPDDLKGNALLRVVLAQAVILLREMESTDGAEPAPMSCELDDSCDDPPPFSVGWFQKKFSETG</sequence>
<comment type="similarity">
    <text evidence="1">Belongs to the AAA ATPase family. BCS1 subfamily.</text>
</comment>
<dbReference type="AlphaFoldDB" id="A0AAE0NNN1"/>
<dbReference type="GO" id="GO:0005524">
    <property type="term" value="F:ATP binding"/>
    <property type="evidence" value="ECO:0007669"/>
    <property type="project" value="InterPro"/>
</dbReference>
<dbReference type="Proteomes" id="UP001285441">
    <property type="component" value="Unassembled WGS sequence"/>
</dbReference>
<evidence type="ECO:0000259" key="2">
    <source>
        <dbReference type="SMART" id="SM00382"/>
    </source>
</evidence>
<feature type="domain" description="AAA+ ATPase" evidence="2">
    <location>
        <begin position="220"/>
        <end position="337"/>
    </location>
</feature>
<dbReference type="InterPro" id="IPR027417">
    <property type="entry name" value="P-loop_NTPase"/>
</dbReference>